<proteinExistence type="predicted"/>
<protein>
    <submittedName>
        <fullName evidence="1">Uncharacterized protein</fullName>
    </submittedName>
</protein>
<reference evidence="2" key="1">
    <citation type="journal article" date="2017" name="Nat. Ecol. Evol.">
        <title>Genome expansion and lineage-specific genetic innovations in the forest pathogenic fungi Armillaria.</title>
        <authorList>
            <person name="Sipos G."/>
            <person name="Prasanna A.N."/>
            <person name="Walter M.C."/>
            <person name="O'Connor E."/>
            <person name="Balint B."/>
            <person name="Krizsan K."/>
            <person name="Kiss B."/>
            <person name="Hess J."/>
            <person name="Varga T."/>
            <person name="Slot J."/>
            <person name="Riley R."/>
            <person name="Boka B."/>
            <person name="Rigling D."/>
            <person name="Barry K."/>
            <person name="Lee J."/>
            <person name="Mihaltcheva S."/>
            <person name="LaButti K."/>
            <person name="Lipzen A."/>
            <person name="Waldron R."/>
            <person name="Moloney N.M."/>
            <person name="Sperisen C."/>
            <person name="Kredics L."/>
            <person name="Vagvoelgyi C."/>
            <person name="Patrignani A."/>
            <person name="Fitzpatrick D."/>
            <person name="Nagy I."/>
            <person name="Doyle S."/>
            <person name="Anderson J.B."/>
            <person name="Grigoriev I.V."/>
            <person name="Gueldener U."/>
            <person name="Muensterkoetter M."/>
            <person name="Nagy L.G."/>
        </authorList>
    </citation>
    <scope>NUCLEOTIDE SEQUENCE [LARGE SCALE GENOMIC DNA]</scope>
    <source>
        <strain evidence="2">28-4</strain>
    </source>
</reference>
<dbReference type="Proteomes" id="UP000218334">
    <property type="component" value="Unassembled WGS sequence"/>
</dbReference>
<evidence type="ECO:0000313" key="2">
    <source>
        <dbReference type="Proteomes" id="UP000218334"/>
    </source>
</evidence>
<gene>
    <name evidence="1" type="ORF">ARMSODRAFT_967345</name>
</gene>
<dbReference type="AlphaFoldDB" id="A0A2H3B2Q5"/>
<evidence type="ECO:0000313" key="1">
    <source>
        <dbReference type="EMBL" id="PBK58897.1"/>
    </source>
</evidence>
<sequence length="91" mass="10081">MCDSFKWEPALRNYYPVMSSVAQGVRVFTINITLVPRQSSSVYLDSIHTAVHMWYASLTTRLKPTAPSNQPVSRFLVSPALPNIPPSSLGS</sequence>
<keyword evidence="2" id="KW-1185">Reference proteome</keyword>
<organism evidence="1 2">
    <name type="scientific">Armillaria solidipes</name>
    <dbReference type="NCBI Taxonomy" id="1076256"/>
    <lineage>
        <taxon>Eukaryota</taxon>
        <taxon>Fungi</taxon>
        <taxon>Dikarya</taxon>
        <taxon>Basidiomycota</taxon>
        <taxon>Agaricomycotina</taxon>
        <taxon>Agaricomycetes</taxon>
        <taxon>Agaricomycetidae</taxon>
        <taxon>Agaricales</taxon>
        <taxon>Marasmiineae</taxon>
        <taxon>Physalacriaceae</taxon>
        <taxon>Armillaria</taxon>
    </lineage>
</organism>
<feature type="non-terminal residue" evidence="1">
    <location>
        <position position="91"/>
    </location>
</feature>
<name>A0A2H3B2Q5_9AGAR</name>
<accession>A0A2H3B2Q5</accession>
<dbReference type="EMBL" id="KZ293520">
    <property type="protein sequence ID" value="PBK58897.1"/>
    <property type="molecule type" value="Genomic_DNA"/>
</dbReference>